<organism evidence="3">
    <name type="scientific">Camponotus floridanus</name>
    <name type="common">Florida carpenter ant</name>
    <dbReference type="NCBI Taxonomy" id="104421"/>
    <lineage>
        <taxon>Eukaryota</taxon>
        <taxon>Metazoa</taxon>
        <taxon>Ecdysozoa</taxon>
        <taxon>Arthropoda</taxon>
        <taxon>Hexapoda</taxon>
        <taxon>Insecta</taxon>
        <taxon>Pterygota</taxon>
        <taxon>Neoptera</taxon>
        <taxon>Endopterygota</taxon>
        <taxon>Hymenoptera</taxon>
        <taxon>Apocrita</taxon>
        <taxon>Aculeata</taxon>
        <taxon>Formicoidea</taxon>
        <taxon>Formicidae</taxon>
        <taxon>Formicinae</taxon>
        <taxon>Camponotus</taxon>
    </lineage>
</organism>
<name>E2AI50_CAMFO</name>
<feature type="non-terminal residue" evidence="2">
    <location>
        <position position="64"/>
    </location>
</feature>
<evidence type="ECO:0000259" key="1">
    <source>
        <dbReference type="Pfam" id="PF16087"/>
    </source>
</evidence>
<proteinExistence type="predicted"/>
<protein>
    <recommendedName>
        <fullName evidence="1">DUF4817 domain-containing protein</fullName>
    </recommendedName>
</protein>
<sequence length="64" mass="7551">ITMDYSSEEYCEMIILYGECMRNAEATARAYAENFPNRRHPDGNVIRRLINRTRNSGVLARQRR</sequence>
<accession>E2AI50</accession>
<keyword evidence="3" id="KW-1185">Reference proteome</keyword>
<dbReference type="EMBL" id="GL439645">
    <property type="protein sequence ID" value="EFN66889.1"/>
    <property type="molecule type" value="Genomic_DNA"/>
</dbReference>
<feature type="domain" description="DUF4817" evidence="1">
    <location>
        <begin position="6"/>
        <end position="59"/>
    </location>
</feature>
<dbReference type="OMA" id="SEEYCEM"/>
<gene>
    <name evidence="2" type="ORF">EAG_00283</name>
</gene>
<dbReference type="Proteomes" id="UP000000311">
    <property type="component" value="Unassembled WGS sequence"/>
</dbReference>
<dbReference type="Pfam" id="PF16087">
    <property type="entry name" value="DUF4817"/>
    <property type="match status" value="1"/>
</dbReference>
<reference evidence="2 3" key="1">
    <citation type="journal article" date="2010" name="Science">
        <title>Genomic comparison of the ants Camponotus floridanus and Harpegnathos saltator.</title>
        <authorList>
            <person name="Bonasio R."/>
            <person name="Zhang G."/>
            <person name="Ye C."/>
            <person name="Mutti N.S."/>
            <person name="Fang X."/>
            <person name="Qin N."/>
            <person name="Donahue G."/>
            <person name="Yang P."/>
            <person name="Li Q."/>
            <person name="Li C."/>
            <person name="Zhang P."/>
            <person name="Huang Z."/>
            <person name="Berger S.L."/>
            <person name="Reinberg D."/>
            <person name="Wang J."/>
            <person name="Liebig J."/>
        </authorList>
    </citation>
    <scope>NUCLEOTIDE SEQUENCE [LARGE SCALE GENOMIC DNA]</scope>
    <source>
        <strain evidence="3">C129</strain>
    </source>
</reference>
<dbReference type="AlphaFoldDB" id="E2AI50"/>
<evidence type="ECO:0000313" key="3">
    <source>
        <dbReference type="Proteomes" id="UP000000311"/>
    </source>
</evidence>
<dbReference type="InterPro" id="IPR032135">
    <property type="entry name" value="DUF4817"/>
</dbReference>
<dbReference type="InParanoid" id="E2AI50"/>
<evidence type="ECO:0000313" key="2">
    <source>
        <dbReference type="EMBL" id="EFN66889.1"/>
    </source>
</evidence>
<feature type="non-terminal residue" evidence="2">
    <location>
        <position position="1"/>
    </location>
</feature>